<evidence type="ECO:0000313" key="3">
    <source>
        <dbReference type="Proteomes" id="UP000799438"/>
    </source>
</evidence>
<dbReference type="RefSeq" id="XP_033393142.1">
    <property type="nucleotide sequence ID" value="XM_033535026.1"/>
</dbReference>
<dbReference type="EMBL" id="ML995503">
    <property type="protein sequence ID" value="KAF2137427.1"/>
    <property type="molecule type" value="Genomic_DNA"/>
</dbReference>
<proteinExistence type="predicted"/>
<evidence type="ECO:0000256" key="1">
    <source>
        <dbReference type="SAM" id="MobiDB-lite"/>
    </source>
</evidence>
<feature type="compositionally biased region" description="Basic and acidic residues" evidence="1">
    <location>
        <begin position="1"/>
        <end position="18"/>
    </location>
</feature>
<dbReference type="AlphaFoldDB" id="A0A6A6B350"/>
<gene>
    <name evidence="2" type="ORF">K452DRAFT_110947</name>
</gene>
<sequence length="71" mass="7916">MGEWRKWPRKGAKTDQRVHTKTKCNAETPARGTKLSTQAQRIFANLPPAEISCASLFCRLSSARDNGVTLQ</sequence>
<organism evidence="2 3">
    <name type="scientific">Aplosporella prunicola CBS 121167</name>
    <dbReference type="NCBI Taxonomy" id="1176127"/>
    <lineage>
        <taxon>Eukaryota</taxon>
        <taxon>Fungi</taxon>
        <taxon>Dikarya</taxon>
        <taxon>Ascomycota</taxon>
        <taxon>Pezizomycotina</taxon>
        <taxon>Dothideomycetes</taxon>
        <taxon>Dothideomycetes incertae sedis</taxon>
        <taxon>Botryosphaeriales</taxon>
        <taxon>Aplosporellaceae</taxon>
        <taxon>Aplosporella</taxon>
    </lineage>
</organism>
<accession>A0A6A6B350</accession>
<keyword evidence="3" id="KW-1185">Reference proteome</keyword>
<dbReference type="GeneID" id="54292518"/>
<feature type="region of interest" description="Disordered" evidence="1">
    <location>
        <begin position="1"/>
        <end position="32"/>
    </location>
</feature>
<dbReference type="Proteomes" id="UP000799438">
    <property type="component" value="Unassembled WGS sequence"/>
</dbReference>
<name>A0A6A6B350_9PEZI</name>
<evidence type="ECO:0000313" key="2">
    <source>
        <dbReference type="EMBL" id="KAF2137427.1"/>
    </source>
</evidence>
<reference evidence="2" key="1">
    <citation type="journal article" date="2020" name="Stud. Mycol.">
        <title>101 Dothideomycetes genomes: a test case for predicting lifestyles and emergence of pathogens.</title>
        <authorList>
            <person name="Haridas S."/>
            <person name="Albert R."/>
            <person name="Binder M."/>
            <person name="Bloem J."/>
            <person name="Labutti K."/>
            <person name="Salamov A."/>
            <person name="Andreopoulos B."/>
            <person name="Baker S."/>
            <person name="Barry K."/>
            <person name="Bills G."/>
            <person name="Bluhm B."/>
            <person name="Cannon C."/>
            <person name="Castanera R."/>
            <person name="Culley D."/>
            <person name="Daum C."/>
            <person name="Ezra D."/>
            <person name="Gonzalez J."/>
            <person name="Henrissat B."/>
            <person name="Kuo A."/>
            <person name="Liang C."/>
            <person name="Lipzen A."/>
            <person name="Lutzoni F."/>
            <person name="Magnuson J."/>
            <person name="Mondo S."/>
            <person name="Nolan M."/>
            <person name="Ohm R."/>
            <person name="Pangilinan J."/>
            <person name="Park H.-J."/>
            <person name="Ramirez L."/>
            <person name="Alfaro M."/>
            <person name="Sun H."/>
            <person name="Tritt A."/>
            <person name="Yoshinaga Y."/>
            <person name="Zwiers L.-H."/>
            <person name="Turgeon B."/>
            <person name="Goodwin S."/>
            <person name="Spatafora J."/>
            <person name="Crous P."/>
            <person name="Grigoriev I."/>
        </authorList>
    </citation>
    <scope>NUCLEOTIDE SEQUENCE</scope>
    <source>
        <strain evidence="2">CBS 121167</strain>
    </source>
</reference>
<protein>
    <submittedName>
        <fullName evidence="2">Uncharacterized protein</fullName>
    </submittedName>
</protein>